<comment type="caution">
    <text evidence="3">The sequence shown here is derived from an EMBL/GenBank/DDBJ whole genome shotgun (WGS) entry which is preliminary data.</text>
</comment>
<dbReference type="PANTHER" id="PTHR42949:SF3">
    <property type="entry name" value="ANAEROBIC GLYCEROL-3-PHOSPHATE DEHYDROGENASE SUBUNIT B"/>
    <property type="match status" value="1"/>
</dbReference>
<proteinExistence type="predicted"/>
<sequence length="434" mass="47807">MTEKLLIIGAGPAGLAAAHAAAPSGIQIDIIDDNFQSGGQIWRGGFQQQSDARARLIWQELNQAQNVHFHFQTKLVHIEQHDQLFLATAEHAPQSSSQQFIANKVIIATGARELLLPFPGWTLPGVTGAGGLQALAKNGFPVKDKKIIVAGTGPLLLAAAATLTARGAIVTHIIEQAPMSALRQFAYSLLKTPSKIKQAIGLAWKLKQSRYYSDSFVVAADMMQEQKRVRISTKGKIVELSCDYLACGYGLTPNLEIAAGLGCELQHTNTNSHVKVNQWQETSIKQIYCAGESTGIGGVDLALAEGYIAGYASSQRTEYATPMLQERAIWRQFAEKLELHFALRPELRHLCESETIICRCEDVRYGQLQQFNEWRGAKLHTRCGMGACQGRICGNINRFLFSWERDLGRLPLQTTSIKHIMAIRSSDEDPNLNQ</sequence>
<dbReference type="Gene3D" id="1.10.10.1100">
    <property type="entry name" value="BFD-like [2Fe-2S]-binding domain"/>
    <property type="match status" value="1"/>
</dbReference>
<dbReference type="Pfam" id="PF07992">
    <property type="entry name" value="Pyr_redox_2"/>
    <property type="match status" value="1"/>
</dbReference>
<dbReference type="InterPro" id="IPR041854">
    <property type="entry name" value="BFD-like_2Fe2S-bd_dom_sf"/>
</dbReference>
<evidence type="ECO:0000313" key="3">
    <source>
        <dbReference type="EMBL" id="MBC3882135.1"/>
    </source>
</evidence>
<evidence type="ECO:0000259" key="2">
    <source>
        <dbReference type="Pfam" id="PF07992"/>
    </source>
</evidence>
<dbReference type="InterPro" id="IPR036188">
    <property type="entry name" value="FAD/NAD-bd_sf"/>
</dbReference>
<dbReference type="SUPFAM" id="SSF51905">
    <property type="entry name" value="FAD/NAD(P)-binding domain"/>
    <property type="match status" value="1"/>
</dbReference>
<protein>
    <submittedName>
        <fullName evidence="3">FAD-dependent oxidoreductase</fullName>
    </submittedName>
</protein>
<dbReference type="EMBL" id="JACOFZ010000004">
    <property type="protein sequence ID" value="MBC3882135.1"/>
    <property type="molecule type" value="Genomic_DNA"/>
</dbReference>
<gene>
    <name evidence="3" type="ORF">H8K36_12155</name>
</gene>
<dbReference type="AlphaFoldDB" id="A0A923KLR7"/>
<dbReference type="Gene3D" id="3.50.50.60">
    <property type="entry name" value="FAD/NAD(P)-binding domain"/>
    <property type="match status" value="2"/>
</dbReference>
<dbReference type="InterPro" id="IPR023753">
    <property type="entry name" value="FAD/NAD-binding_dom"/>
</dbReference>
<dbReference type="RefSeq" id="WP_186916746.1">
    <property type="nucleotide sequence ID" value="NZ_JACOFZ010000004.1"/>
</dbReference>
<keyword evidence="1" id="KW-0560">Oxidoreductase</keyword>
<accession>A0A923KLR7</accession>
<dbReference type="PRINTS" id="PR00411">
    <property type="entry name" value="PNDRDTASEI"/>
</dbReference>
<keyword evidence="4" id="KW-1185">Reference proteome</keyword>
<evidence type="ECO:0000256" key="1">
    <source>
        <dbReference type="ARBA" id="ARBA00023002"/>
    </source>
</evidence>
<dbReference type="InterPro" id="IPR017224">
    <property type="entry name" value="Opine_Oxase_asu/HCN_bsu"/>
</dbReference>
<dbReference type="GO" id="GO:0016491">
    <property type="term" value="F:oxidoreductase activity"/>
    <property type="evidence" value="ECO:0007669"/>
    <property type="project" value="UniProtKB-KW"/>
</dbReference>
<dbReference type="PIRSF" id="PIRSF037495">
    <property type="entry name" value="Opine_OX_OoxA/HcnB"/>
    <property type="match status" value="1"/>
</dbReference>
<name>A0A923KLR7_9BURK</name>
<dbReference type="Proteomes" id="UP000627446">
    <property type="component" value="Unassembled WGS sequence"/>
</dbReference>
<reference evidence="3" key="1">
    <citation type="submission" date="2020-08" db="EMBL/GenBank/DDBJ databases">
        <title>Novel species isolated from subtropical streams in China.</title>
        <authorList>
            <person name="Lu H."/>
        </authorList>
    </citation>
    <scope>NUCLEOTIDE SEQUENCE</scope>
    <source>
        <strain evidence="3">LX22W</strain>
    </source>
</reference>
<evidence type="ECO:0000313" key="4">
    <source>
        <dbReference type="Proteomes" id="UP000627446"/>
    </source>
</evidence>
<dbReference type="PANTHER" id="PTHR42949">
    <property type="entry name" value="ANAEROBIC GLYCEROL-3-PHOSPHATE DEHYDROGENASE SUBUNIT B"/>
    <property type="match status" value="1"/>
</dbReference>
<feature type="domain" description="FAD/NAD(P)-binding" evidence="2">
    <location>
        <begin position="4"/>
        <end position="304"/>
    </location>
</feature>
<dbReference type="InterPro" id="IPR051691">
    <property type="entry name" value="Metab_Enz_Cyan_OpOx_G3PDH"/>
</dbReference>
<organism evidence="3 4">
    <name type="scientific">Undibacterium nitidum</name>
    <dbReference type="NCBI Taxonomy" id="2762298"/>
    <lineage>
        <taxon>Bacteria</taxon>
        <taxon>Pseudomonadati</taxon>
        <taxon>Pseudomonadota</taxon>
        <taxon>Betaproteobacteria</taxon>
        <taxon>Burkholderiales</taxon>
        <taxon>Oxalobacteraceae</taxon>
        <taxon>Undibacterium</taxon>
    </lineage>
</organism>
<dbReference type="PRINTS" id="PR00368">
    <property type="entry name" value="FADPNR"/>
</dbReference>